<evidence type="ECO:0000313" key="4">
    <source>
        <dbReference type="Proteomes" id="UP000663882"/>
    </source>
</evidence>
<comment type="caution">
    <text evidence="3">The sequence shown here is derived from an EMBL/GenBank/DDBJ whole genome shotgun (WGS) entry which is preliminary data.</text>
</comment>
<gene>
    <name evidence="3" type="ORF">RFH988_LOCUS4332</name>
</gene>
<organism evidence="3 4">
    <name type="scientific">Rotaria sordida</name>
    <dbReference type="NCBI Taxonomy" id="392033"/>
    <lineage>
        <taxon>Eukaryota</taxon>
        <taxon>Metazoa</taxon>
        <taxon>Spiralia</taxon>
        <taxon>Gnathifera</taxon>
        <taxon>Rotifera</taxon>
        <taxon>Eurotatoria</taxon>
        <taxon>Bdelloidea</taxon>
        <taxon>Philodinida</taxon>
        <taxon>Philodinidae</taxon>
        <taxon>Rotaria</taxon>
    </lineage>
</organism>
<evidence type="ECO:0000256" key="1">
    <source>
        <dbReference type="SAM" id="Coils"/>
    </source>
</evidence>
<evidence type="ECO:0000256" key="2">
    <source>
        <dbReference type="SAM" id="MobiDB-lite"/>
    </source>
</evidence>
<feature type="region of interest" description="Disordered" evidence="2">
    <location>
        <begin position="44"/>
        <end position="80"/>
    </location>
</feature>
<feature type="coiled-coil region" evidence="1">
    <location>
        <begin position="484"/>
        <end position="511"/>
    </location>
</feature>
<dbReference type="Proteomes" id="UP000663882">
    <property type="component" value="Unassembled WGS sequence"/>
</dbReference>
<dbReference type="EMBL" id="CAJNOO010000112">
    <property type="protein sequence ID" value="CAF0809077.1"/>
    <property type="molecule type" value="Genomic_DNA"/>
</dbReference>
<feature type="compositionally biased region" description="Basic residues" evidence="2">
    <location>
        <begin position="54"/>
        <end position="64"/>
    </location>
</feature>
<accession>A0A813TB82</accession>
<dbReference type="OrthoDB" id="10056209at2759"/>
<keyword evidence="1" id="KW-0175">Coiled coil</keyword>
<reference evidence="3" key="1">
    <citation type="submission" date="2021-02" db="EMBL/GenBank/DDBJ databases">
        <authorList>
            <person name="Nowell W R."/>
        </authorList>
    </citation>
    <scope>NUCLEOTIDE SEQUENCE</scope>
</reference>
<dbReference type="AlphaFoldDB" id="A0A813TB82"/>
<evidence type="ECO:0000313" key="3">
    <source>
        <dbReference type="EMBL" id="CAF0809077.1"/>
    </source>
</evidence>
<name>A0A813TB82_9BILA</name>
<protein>
    <submittedName>
        <fullName evidence="3">Uncharacterized protein</fullName>
    </submittedName>
</protein>
<sequence>MSDTLYNRFANVTREEKDHLCDNNYEIIQELILRREEREKISNDSLNQDEKNLHNGKRNQHFKRQLTSTSQYGEEDINDEENNNPFIFVTRNSKRKQQKVNNKEAIEVNENNDIYMIDNSTPPTTVKNGGRLFVNSRNRTNNNNNNNIYSNSRSYDISHQSCVKERQNTYKNMSNTDYSCINNGSKIQLNLNEEQMDKEIESNNNLKNYEINISSHALNYAVSQHLPPININFSPKLTDHQKGKDIVKALFTYIGKDFRKLNKHYILPLGFEYWFINKNGDLTCYTRHTELFVYLCEPLNYPSTLLSTDISPTRPKHLPYHHTLLLKFVPNDITLDEINNVLGSYISSIYNLEEMIGSKTDKARHIRLEVKSIVEYDQLIQKGAITLDDRRSLIYQLKQKPHLLPPNLQIFIPTECRERSGRNNKFIINPISKTNNNTYNNILKNQNQQRLPFHINSHNWPTLKKQQTNDNINSSTEKSIWNELKNKQMEIDNLKNELDNKIQKCQLNYNENIKKLKSVLLIISAQTKYQSENIERCQTALNEFISLLSSSFNALQQFTYKHITTNINDQNSEESQKILQQISKSIELMQERNNLLISNQKSLNNLIEQQGQLLFQAVNSLTLNDE</sequence>
<feature type="compositionally biased region" description="Basic and acidic residues" evidence="2">
    <location>
        <begin position="44"/>
        <end position="53"/>
    </location>
</feature>
<proteinExistence type="predicted"/>